<accession>A0A9W7G8Z4</accession>
<reference evidence="3" key="1">
    <citation type="journal article" date="2023" name="Commun. Biol.">
        <title>Genome analysis of Parmales, the sister group of diatoms, reveals the evolutionary specialization of diatoms from phago-mixotrophs to photoautotrophs.</title>
        <authorList>
            <person name="Ban H."/>
            <person name="Sato S."/>
            <person name="Yoshikawa S."/>
            <person name="Yamada K."/>
            <person name="Nakamura Y."/>
            <person name="Ichinomiya M."/>
            <person name="Sato N."/>
            <person name="Blanc-Mathieu R."/>
            <person name="Endo H."/>
            <person name="Kuwata A."/>
            <person name="Ogata H."/>
        </authorList>
    </citation>
    <scope>NUCLEOTIDE SEQUENCE [LARGE SCALE GENOMIC DNA]</scope>
</reference>
<gene>
    <name evidence="2" type="ORF">TrCOL_g9541</name>
</gene>
<name>A0A9W7G8Z4_9STRA</name>
<feature type="chain" id="PRO_5040861592" evidence="1">
    <location>
        <begin position="23"/>
        <end position="173"/>
    </location>
</feature>
<dbReference type="EMBL" id="BRYA01000065">
    <property type="protein sequence ID" value="GMI36402.1"/>
    <property type="molecule type" value="Genomic_DNA"/>
</dbReference>
<dbReference type="AlphaFoldDB" id="A0A9W7G8Z4"/>
<feature type="signal peptide" evidence="1">
    <location>
        <begin position="1"/>
        <end position="22"/>
    </location>
</feature>
<evidence type="ECO:0000256" key="1">
    <source>
        <dbReference type="SAM" id="SignalP"/>
    </source>
</evidence>
<organism evidence="2 3">
    <name type="scientific">Triparma columacea</name>
    <dbReference type="NCBI Taxonomy" id="722753"/>
    <lineage>
        <taxon>Eukaryota</taxon>
        <taxon>Sar</taxon>
        <taxon>Stramenopiles</taxon>
        <taxon>Ochrophyta</taxon>
        <taxon>Bolidophyceae</taxon>
        <taxon>Parmales</taxon>
        <taxon>Triparmaceae</taxon>
        <taxon>Triparma</taxon>
    </lineage>
</organism>
<dbReference type="Proteomes" id="UP001165065">
    <property type="component" value="Unassembled WGS sequence"/>
</dbReference>
<evidence type="ECO:0000313" key="2">
    <source>
        <dbReference type="EMBL" id="GMI36402.1"/>
    </source>
</evidence>
<evidence type="ECO:0000313" key="3">
    <source>
        <dbReference type="Proteomes" id="UP001165065"/>
    </source>
</evidence>
<keyword evidence="3" id="KW-1185">Reference proteome</keyword>
<sequence length="173" mass="19192">MSVIYSTFRHLILSVACDATEGEDDEAYVTFVRENFESVEGKSKGVLGEEAEKVKRLGRPFTLFQWVFGDACRKGERDVGFPSEVDAFQGLIYGVCGQRFVKGVDYNEIPSIYMGGDVGGVVGGFVRGVVVVGSVKEVVEKVMKEEVVKGSVNWHQEFINVLLTTSTLEHKRR</sequence>
<proteinExistence type="predicted"/>
<comment type="caution">
    <text evidence="2">The sequence shown here is derived from an EMBL/GenBank/DDBJ whole genome shotgun (WGS) entry which is preliminary data.</text>
</comment>
<protein>
    <submittedName>
        <fullName evidence="2">Uncharacterized protein</fullName>
    </submittedName>
</protein>
<keyword evidence="1" id="KW-0732">Signal</keyword>